<feature type="non-terminal residue" evidence="2">
    <location>
        <position position="274"/>
    </location>
</feature>
<evidence type="ECO:0000256" key="1">
    <source>
        <dbReference type="SAM" id="Phobius"/>
    </source>
</evidence>
<dbReference type="PANTHER" id="PTHR35179:SF1">
    <property type="entry name" value="INTEGRAL MEMBRANE PROTEIN"/>
    <property type="match status" value="1"/>
</dbReference>
<dbReference type="InParanoid" id="A0A177C3M1"/>
<keyword evidence="1" id="KW-0472">Membrane</keyword>
<keyword evidence="3" id="KW-1185">Reference proteome</keyword>
<dbReference type="EMBL" id="KV441556">
    <property type="protein sequence ID" value="OAG02223.1"/>
    <property type="molecule type" value="Genomic_DNA"/>
</dbReference>
<proteinExistence type="predicted"/>
<feature type="transmembrane region" description="Helical" evidence="1">
    <location>
        <begin position="129"/>
        <end position="152"/>
    </location>
</feature>
<organism evidence="2 3">
    <name type="scientific">Paraphaeosphaeria sporulosa</name>
    <dbReference type="NCBI Taxonomy" id="1460663"/>
    <lineage>
        <taxon>Eukaryota</taxon>
        <taxon>Fungi</taxon>
        <taxon>Dikarya</taxon>
        <taxon>Ascomycota</taxon>
        <taxon>Pezizomycotina</taxon>
        <taxon>Dothideomycetes</taxon>
        <taxon>Pleosporomycetidae</taxon>
        <taxon>Pleosporales</taxon>
        <taxon>Massarineae</taxon>
        <taxon>Didymosphaeriaceae</taxon>
        <taxon>Paraphaeosphaeria</taxon>
    </lineage>
</organism>
<feature type="transmembrane region" description="Helical" evidence="1">
    <location>
        <begin position="26"/>
        <end position="48"/>
    </location>
</feature>
<evidence type="ECO:0000313" key="3">
    <source>
        <dbReference type="Proteomes" id="UP000077069"/>
    </source>
</evidence>
<reference evidence="2 3" key="1">
    <citation type="submission" date="2016-05" db="EMBL/GenBank/DDBJ databases">
        <title>Comparative analysis of secretome profiles of manganese(II)-oxidizing ascomycete fungi.</title>
        <authorList>
            <consortium name="DOE Joint Genome Institute"/>
            <person name="Zeiner C.A."/>
            <person name="Purvine S.O."/>
            <person name="Zink E.M."/>
            <person name="Wu S."/>
            <person name="Pasa-Tolic L."/>
            <person name="Chaput D.L."/>
            <person name="Haridas S."/>
            <person name="Grigoriev I.V."/>
            <person name="Santelli C.M."/>
            <person name="Hansel C.M."/>
        </authorList>
    </citation>
    <scope>NUCLEOTIDE SEQUENCE [LARGE SCALE GENOMIC DNA]</scope>
    <source>
        <strain evidence="2 3">AP3s5-JAC2a</strain>
    </source>
</reference>
<gene>
    <name evidence="2" type="ORF">CC84DRAFT_1053118</name>
</gene>
<feature type="transmembrane region" description="Helical" evidence="1">
    <location>
        <begin position="60"/>
        <end position="84"/>
    </location>
</feature>
<evidence type="ECO:0000313" key="2">
    <source>
        <dbReference type="EMBL" id="OAG02223.1"/>
    </source>
</evidence>
<dbReference type="GeneID" id="28756986"/>
<dbReference type="OrthoDB" id="3205825at2759"/>
<keyword evidence="1" id="KW-0812">Transmembrane</keyword>
<dbReference type="RefSeq" id="XP_018032588.1">
    <property type="nucleotide sequence ID" value="XM_018173500.1"/>
</dbReference>
<keyword evidence="1" id="KW-1133">Transmembrane helix</keyword>
<dbReference type="AlphaFoldDB" id="A0A177C3M1"/>
<dbReference type="Proteomes" id="UP000077069">
    <property type="component" value="Unassembled WGS sequence"/>
</dbReference>
<feature type="transmembrane region" description="Helical" evidence="1">
    <location>
        <begin position="222"/>
        <end position="248"/>
    </location>
</feature>
<protein>
    <submittedName>
        <fullName evidence="2">Uncharacterized protein</fullName>
    </submittedName>
</protein>
<feature type="transmembrane region" description="Helical" evidence="1">
    <location>
        <begin position="90"/>
        <end position="108"/>
    </location>
</feature>
<dbReference type="PANTHER" id="PTHR35179">
    <property type="entry name" value="PROTEIN CBG02620"/>
    <property type="match status" value="1"/>
</dbReference>
<sequence>SRFTVYGPFVDQYTYQIHPITCGDLITAYVVFGLAMCFAILAVFIACQQTQRSRVPLKSLYVWMIWLEIVASLGLALLAFSYLIKVLRPSLYFYLGIVVSQLRVIYQVQILLQIICNRINVILQDQKKGTLLCIGTFVLVSIINVSVGIIWIPACLQISDRRVVFLAVVWIRVNTIWDRTEKVLFFLLDAALNWYFVRVVKRNLIGNGMEKYRPLVRFNQRMILISLLMDLLIIGAMSLHNGFVYAMFHPLAYLVKLNIEMSMANLIMKIVVGT</sequence>
<name>A0A177C3M1_9PLEO</name>
<accession>A0A177C3M1</accession>
<feature type="non-terminal residue" evidence="2">
    <location>
        <position position="1"/>
    </location>
</feature>